<dbReference type="Proteomes" id="UP000193067">
    <property type="component" value="Unassembled WGS sequence"/>
</dbReference>
<dbReference type="EMBL" id="KZ084286">
    <property type="protein sequence ID" value="OSC96133.1"/>
    <property type="molecule type" value="Genomic_DNA"/>
</dbReference>
<feature type="transmembrane region" description="Helical" evidence="1">
    <location>
        <begin position="123"/>
        <end position="143"/>
    </location>
</feature>
<evidence type="ECO:0000313" key="3">
    <source>
        <dbReference type="Proteomes" id="UP000193067"/>
    </source>
</evidence>
<accession>A0A1Y2I656</accession>
<reference evidence="2 3" key="1">
    <citation type="journal article" date="2015" name="Biotechnol. Biofuels">
        <title>Enhanced degradation of softwood versus hardwood by the white-rot fungus Pycnoporus coccineus.</title>
        <authorList>
            <person name="Couturier M."/>
            <person name="Navarro D."/>
            <person name="Chevret D."/>
            <person name="Henrissat B."/>
            <person name="Piumi F."/>
            <person name="Ruiz-Duenas F.J."/>
            <person name="Martinez A.T."/>
            <person name="Grigoriev I.V."/>
            <person name="Riley R."/>
            <person name="Lipzen A."/>
            <person name="Berrin J.G."/>
            <person name="Master E.R."/>
            <person name="Rosso M.N."/>
        </authorList>
    </citation>
    <scope>NUCLEOTIDE SEQUENCE [LARGE SCALE GENOMIC DNA]</scope>
    <source>
        <strain evidence="2 3">BRFM310</strain>
    </source>
</reference>
<sequence>MYCTNVGFRLRMLLRVPSTYVSAMYNRDLHVAPHLDRRRAHGSRQVRECRAHERFAPSVHHELCTNTHHPQTPPFSNDCKKAQTGWVGVNLRQRSRSPGERPSRDLHVWTATGLWRDSKVRRFGIGGACLWLLGALALLNGLVPACATRRTYGSRPRRRLGCPIFQVLTPAVSRLPCIAR</sequence>
<keyword evidence="1" id="KW-0472">Membrane</keyword>
<gene>
    <name evidence="2" type="ORF">PYCCODRAFT_409978</name>
</gene>
<organism evidence="2 3">
    <name type="scientific">Trametes coccinea (strain BRFM310)</name>
    <name type="common">Pycnoporus coccineus</name>
    <dbReference type="NCBI Taxonomy" id="1353009"/>
    <lineage>
        <taxon>Eukaryota</taxon>
        <taxon>Fungi</taxon>
        <taxon>Dikarya</taxon>
        <taxon>Basidiomycota</taxon>
        <taxon>Agaricomycotina</taxon>
        <taxon>Agaricomycetes</taxon>
        <taxon>Polyporales</taxon>
        <taxon>Polyporaceae</taxon>
        <taxon>Trametes</taxon>
    </lineage>
</organism>
<keyword evidence="3" id="KW-1185">Reference proteome</keyword>
<name>A0A1Y2I656_TRAC3</name>
<keyword evidence="1" id="KW-1133">Transmembrane helix</keyword>
<evidence type="ECO:0000313" key="2">
    <source>
        <dbReference type="EMBL" id="OSC96133.1"/>
    </source>
</evidence>
<evidence type="ECO:0000256" key="1">
    <source>
        <dbReference type="SAM" id="Phobius"/>
    </source>
</evidence>
<dbReference type="AlphaFoldDB" id="A0A1Y2I656"/>
<keyword evidence="1" id="KW-0812">Transmembrane</keyword>
<proteinExistence type="predicted"/>
<protein>
    <submittedName>
        <fullName evidence="2">Uncharacterized protein</fullName>
    </submittedName>
</protein>